<protein>
    <submittedName>
        <fullName evidence="4">NAD(P)-dependent dehydrogenase (Short-subunit alcohol dehydrogenase family)</fullName>
    </submittedName>
</protein>
<dbReference type="AlphaFoldDB" id="A0A543FR55"/>
<dbReference type="Pfam" id="PF13561">
    <property type="entry name" value="adh_short_C2"/>
    <property type="match status" value="1"/>
</dbReference>
<dbReference type="PRINTS" id="PR00080">
    <property type="entry name" value="SDRFAMILY"/>
</dbReference>
<dbReference type="FunFam" id="3.40.50.720:FF:000084">
    <property type="entry name" value="Short-chain dehydrogenase reductase"/>
    <property type="match status" value="1"/>
</dbReference>
<dbReference type="InterPro" id="IPR002347">
    <property type="entry name" value="SDR_fam"/>
</dbReference>
<proteinExistence type="inferred from homology"/>
<dbReference type="EMBL" id="VFPH01000003">
    <property type="protein sequence ID" value="TQM36214.1"/>
    <property type="molecule type" value="Genomic_DNA"/>
</dbReference>
<dbReference type="RefSeq" id="WP_142107454.1">
    <property type="nucleotide sequence ID" value="NZ_VFPH01000003.1"/>
</dbReference>
<dbReference type="InterPro" id="IPR057326">
    <property type="entry name" value="KR_dom"/>
</dbReference>
<dbReference type="PANTHER" id="PTHR43639">
    <property type="entry name" value="OXIDOREDUCTASE, SHORT-CHAIN DEHYDROGENASE/REDUCTASE FAMILY (AFU_ORTHOLOGUE AFUA_5G02870)"/>
    <property type="match status" value="1"/>
</dbReference>
<gene>
    <name evidence="4" type="ORF">FB388_7671</name>
</gene>
<dbReference type="InterPro" id="IPR020904">
    <property type="entry name" value="Sc_DH/Rdtase_CS"/>
</dbReference>
<dbReference type="PROSITE" id="PS00061">
    <property type="entry name" value="ADH_SHORT"/>
    <property type="match status" value="1"/>
</dbReference>
<evidence type="ECO:0000313" key="5">
    <source>
        <dbReference type="Proteomes" id="UP000319818"/>
    </source>
</evidence>
<keyword evidence="2" id="KW-0560">Oxidoreductase</keyword>
<evidence type="ECO:0000259" key="3">
    <source>
        <dbReference type="SMART" id="SM00822"/>
    </source>
</evidence>
<evidence type="ECO:0000313" key="4">
    <source>
        <dbReference type="EMBL" id="TQM36214.1"/>
    </source>
</evidence>
<dbReference type="GO" id="GO:0016491">
    <property type="term" value="F:oxidoreductase activity"/>
    <property type="evidence" value="ECO:0007669"/>
    <property type="project" value="UniProtKB-KW"/>
</dbReference>
<dbReference type="Gene3D" id="3.40.50.720">
    <property type="entry name" value="NAD(P)-binding Rossmann-like Domain"/>
    <property type="match status" value="1"/>
</dbReference>
<dbReference type="SUPFAM" id="SSF51735">
    <property type="entry name" value="NAD(P)-binding Rossmann-fold domains"/>
    <property type="match status" value="1"/>
</dbReference>
<dbReference type="InterPro" id="IPR036291">
    <property type="entry name" value="NAD(P)-bd_dom_sf"/>
</dbReference>
<sequence length="259" mass="27362">MTPADSSPDAPAENTTDHRVALVTGASSGIGLATARRLHRDGARVAISARDPDRLRLAAASIGDDVIAVPADVTEEADLDRLMATVARALGPIDVLFVNAGLKRFASLTDVTEELFDEVFATNTKGAYFTVRAALPHLEDGASIVLCGLAPVDPAWRRPGTSVYTASKAALRSFTRTTAAELAHRRIRVNTVNPGAIDVSGPTYLPPDAMVERMRRTADATPMKRLGRPEEIAAVVAFLASDDASYITGQQITVDGGLS</sequence>
<dbReference type="PRINTS" id="PR00081">
    <property type="entry name" value="GDHRDH"/>
</dbReference>
<reference evidence="4 5" key="1">
    <citation type="submission" date="2019-06" db="EMBL/GenBank/DDBJ databases">
        <title>Sequencing the genomes of 1000 actinobacteria strains.</title>
        <authorList>
            <person name="Klenk H.-P."/>
        </authorList>
    </citation>
    <scope>NUCLEOTIDE SEQUENCE [LARGE SCALE GENOMIC DNA]</scope>
    <source>
        <strain evidence="4 5">DSM 45511</strain>
    </source>
</reference>
<comment type="caution">
    <text evidence="4">The sequence shown here is derived from an EMBL/GenBank/DDBJ whole genome shotgun (WGS) entry which is preliminary data.</text>
</comment>
<comment type="similarity">
    <text evidence="1">Belongs to the short-chain dehydrogenases/reductases (SDR) family.</text>
</comment>
<dbReference type="SMART" id="SM00822">
    <property type="entry name" value="PKS_KR"/>
    <property type="match status" value="1"/>
</dbReference>
<name>A0A543FR55_9PSEU</name>
<organism evidence="4 5">
    <name type="scientific">Pseudonocardia cypriaca</name>
    <dbReference type="NCBI Taxonomy" id="882449"/>
    <lineage>
        <taxon>Bacteria</taxon>
        <taxon>Bacillati</taxon>
        <taxon>Actinomycetota</taxon>
        <taxon>Actinomycetes</taxon>
        <taxon>Pseudonocardiales</taxon>
        <taxon>Pseudonocardiaceae</taxon>
        <taxon>Pseudonocardia</taxon>
    </lineage>
</organism>
<feature type="domain" description="Ketoreductase" evidence="3">
    <location>
        <begin position="19"/>
        <end position="200"/>
    </location>
</feature>
<accession>A0A543FR55</accession>
<keyword evidence="5" id="KW-1185">Reference proteome</keyword>
<evidence type="ECO:0000256" key="2">
    <source>
        <dbReference type="ARBA" id="ARBA00023002"/>
    </source>
</evidence>
<dbReference type="Proteomes" id="UP000319818">
    <property type="component" value="Unassembled WGS sequence"/>
</dbReference>
<dbReference type="CDD" id="cd05233">
    <property type="entry name" value="SDR_c"/>
    <property type="match status" value="1"/>
</dbReference>
<dbReference type="NCBIfam" id="NF005559">
    <property type="entry name" value="PRK07231.1"/>
    <property type="match status" value="1"/>
</dbReference>
<evidence type="ECO:0000256" key="1">
    <source>
        <dbReference type="ARBA" id="ARBA00006484"/>
    </source>
</evidence>
<dbReference type="OrthoDB" id="9809287at2"/>
<dbReference type="PANTHER" id="PTHR43639:SF1">
    <property type="entry name" value="SHORT-CHAIN DEHYDROGENASE_REDUCTASE FAMILY PROTEIN"/>
    <property type="match status" value="1"/>
</dbReference>